<accession>A0A133XW72</accession>
<keyword evidence="3 12" id="KW-0031">Aminopeptidase</keyword>
<dbReference type="GO" id="GO:0043171">
    <property type="term" value="P:peptide catabolic process"/>
    <property type="evidence" value="ECO:0007669"/>
    <property type="project" value="TreeGrafter"/>
</dbReference>
<evidence type="ECO:0000259" key="15">
    <source>
        <dbReference type="Pfam" id="PF17900"/>
    </source>
</evidence>
<dbReference type="Gene3D" id="2.60.40.1730">
    <property type="entry name" value="tricorn interacting facor f3 domain"/>
    <property type="match status" value="1"/>
</dbReference>
<keyword evidence="4 12" id="KW-0645">Protease</keyword>
<feature type="site" description="Transition state stabilizer" evidence="11">
    <location>
        <position position="376"/>
    </location>
</feature>
<comment type="caution">
    <text evidence="16">The sequence shown here is derived from an EMBL/GenBank/DDBJ whole genome shotgun (WGS) entry which is preliminary data.</text>
</comment>
<dbReference type="Gene3D" id="1.25.50.20">
    <property type="match status" value="1"/>
</dbReference>
<dbReference type="PANTHER" id="PTHR11533:SF174">
    <property type="entry name" value="PUROMYCIN-SENSITIVE AMINOPEPTIDASE-RELATED"/>
    <property type="match status" value="1"/>
</dbReference>
<dbReference type="Gene3D" id="1.10.390.10">
    <property type="entry name" value="Neutral Protease Domain 2"/>
    <property type="match status" value="1"/>
</dbReference>
<dbReference type="PATRIC" id="fig|1393034.3.peg.535"/>
<evidence type="ECO:0000259" key="14">
    <source>
        <dbReference type="Pfam" id="PF11838"/>
    </source>
</evidence>
<evidence type="ECO:0000259" key="13">
    <source>
        <dbReference type="Pfam" id="PF01433"/>
    </source>
</evidence>
<evidence type="ECO:0000313" key="16">
    <source>
        <dbReference type="EMBL" id="KXB35188.1"/>
    </source>
</evidence>
<dbReference type="EC" id="3.4.11.-" evidence="12"/>
<dbReference type="Pfam" id="PF17900">
    <property type="entry name" value="Peptidase_M1_N"/>
    <property type="match status" value="1"/>
</dbReference>
<evidence type="ECO:0000256" key="10">
    <source>
        <dbReference type="PIRSR" id="PIRSR634016-3"/>
    </source>
</evidence>
<keyword evidence="8 12" id="KW-0482">Metalloprotease</keyword>
<feature type="binding site" evidence="10">
    <location>
        <position position="312"/>
    </location>
    <ligand>
        <name>Zn(2+)</name>
        <dbReference type="ChEBI" id="CHEBI:29105"/>
        <note>catalytic</note>
    </ligand>
</feature>
<gene>
    <name evidence="16" type="ORF">HMPREF3192_00553</name>
</gene>
<feature type="domain" description="ERAP1-like C-terminal" evidence="14">
    <location>
        <begin position="509"/>
        <end position="816"/>
    </location>
</feature>
<dbReference type="OrthoDB" id="100605at2"/>
<evidence type="ECO:0000256" key="4">
    <source>
        <dbReference type="ARBA" id="ARBA00022670"/>
    </source>
</evidence>
<dbReference type="InterPro" id="IPR042097">
    <property type="entry name" value="Aminopeptidase_N-like_N_sf"/>
</dbReference>
<dbReference type="InterPro" id="IPR001930">
    <property type="entry name" value="Peptidase_M1"/>
</dbReference>
<evidence type="ECO:0000256" key="2">
    <source>
        <dbReference type="ARBA" id="ARBA00010136"/>
    </source>
</evidence>
<feature type="domain" description="Peptidase M1 membrane alanine aminopeptidase" evidence="13">
    <location>
        <begin position="217"/>
        <end position="435"/>
    </location>
</feature>
<dbReference type="GO" id="GO:0008270">
    <property type="term" value="F:zinc ion binding"/>
    <property type="evidence" value="ECO:0007669"/>
    <property type="project" value="UniProtKB-UniRule"/>
</dbReference>
<dbReference type="GO" id="GO:0016020">
    <property type="term" value="C:membrane"/>
    <property type="evidence" value="ECO:0007669"/>
    <property type="project" value="TreeGrafter"/>
</dbReference>
<dbReference type="GO" id="GO:0006508">
    <property type="term" value="P:proteolysis"/>
    <property type="evidence" value="ECO:0007669"/>
    <property type="project" value="UniProtKB-KW"/>
</dbReference>
<dbReference type="RefSeq" id="WP_066305009.1">
    <property type="nucleotide sequence ID" value="NZ_KQ959487.1"/>
</dbReference>
<dbReference type="InterPro" id="IPR014782">
    <property type="entry name" value="Peptidase_M1_dom"/>
</dbReference>
<dbReference type="STRING" id="1393034.HMPREF3192_00553"/>
<feature type="domain" description="Aminopeptidase N-like N-terminal" evidence="15">
    <location>
        <begin position="12"/>
        <end position="181"/>
    </location>
</feature>
<dbReference type="GO" id="GO:0042277">
    <property type="term" value="F:peptide binding"/>
    <property type="evidence" value="ECO:0007669"/>
    <property type="project" value="TreeGrafter"/>
</dbReference>
<comment type="catalytic activity">
    <reaction evidence="1">
        <text>Release of an N-terminal amino acid, Xaa-|-Yaa- from a peptide, amide or arylamide. Xaa is preferably Ala, but may be most amino acids including Pro (slow action). When a terminal hydrophobic residue is followed by a prolyl residue, the two may be released as an intact Xaa-Pro dipeptide.</text>
        <dbReference type="EC" id="3.4.11.2"/>
    </reaction>
</comment>
<sequence length="847" mass="95730">MSVSTRLYDLFVPSHYDIVLDINRSNKTIAGRVRIKGEAKDANFKLNQKYLTVTRVLVDGAEVPFEASDQSETLAVAAGKTGELTLEISYSAKLTDSLMGIYPSYYVHDGVKKQLVSTQFETTFARQAFPCVDEPLAKATFSLGIKFDEKPSEIVISNQPEERVEDGVHYFKETVRMSTYLLAFALGEFQAKYATTPSGVKIGSFCTKAHAAKELDFALDIATRCIDFYERYYQTPYPLEHSYQVALPDFSAGAMENWGMVTYREAYMLLDPDNSSLSNKQRVATVIAHELAHQWFGDLVTMKWWDNLWLNESFANMMEYVAIDAIEPDWHIWEVFQTSDTPMALGRDATDGVQSVHVMVEDPAEIDAIFDSAIVYAKGARMLVMVRALLGDDNMRRGLKAYFDTHKYGNAEGSDLWAALEQASGLNVGTIMDSWLEQPGYPVVEACLAENTLKLSQQQFFIGEHAEKNRLWQIPLAPTSDKIPSLMTTKTLEIDNYQAIRDEQGLPIRLNQGNNSHFIVHYDETLLSDILEHLDRLDSIDQLQLLQDMSLLAKAHYISYAEIIPLIERLAGSTSHIVQTKLWEIVDTLDMFVDPDSREEGLLKVLADRISVSNVERLGFAPRDGESIDDKLARPICIALSLYAENKQTIAELHRIYEQHKDDIVSLDADLRGLVLKCEVKHFGNSELFSGLIDAYQHNSDALFKNDARAAVCATRDVTQIHEILKNFKCADVIKPQDLRMWFAPVLGNPTGEEIAWTWLRDDWKWLEATVGGDMEFTTFIEVCGHAFHTEKRLEEFRAFFMPKREVAGLGREIEMDAKLIHSKCELIAAQKGDVYKTLEKAVALDA</sequence>
<protein>
    <recommendedName>
        <fullName evidence="12">Aminopeptidase</fullName>
        <ecNumber evidence="12">3.4.11.-</ecNumber>
    </recommendedName>
</protein>
<keyword evidence="6 12" id="KW-0378">Hydrolase</keyword>
<dbReference type="EMBL" id="LSCR01000006">
    <property type="protein sequence ID" value="KXB35188.1"/>
    <property type="molecule type" value="Genomic_DNA"/>
</dbReference>
<reference evidence="17" key="1">
    <citation type="submission" date="2016-01" db="EMBL/GenBank/DDBJ databases">
        <authorList>
            <person name="Mitreva M."/>
            <person name="Pepin K.H."/>
            <person name="Mihindukulasuriya K.A."/>
            <person name="Fulton R."/>
            <person name="Fronick C."/>
            <person name="O'Laughlin M."/>
            <person name="Miner T."/>
            <person name="Herter B."/>
            <person name="Rosa B.A."/>
            <person name="Cordes M."/>
            <person name="Tomlinson C."/>
            <person name="Wollam A."/>
            <person name="Palsikar V.B."/>
            <person name="Mardis E.R."/>
            <person name="Wilson R.K."/>
        </authorList>
    </citation>
    <scope>NUCLEOTIDE SEQUENCE [LARGE SCALE GENOMIC DNA]</scope>
    <source>
        <strain evidence="17">DNF00019</strain>
    </source>
</reference>
<dbReference type="GO" id="GO:0005737">
    <property type="term" value="C:cytoplasm"/>
    <property type="evidence" value="ECO:0007669"/>
    <property type="project" value="TreeGrafter"/>
</dbReference>
<dbReference type="PANTHER" id="PTHR11533">
    <property type="entry name" value="PROTEASE M1 ZINC METALLOPROTEASE"/>
    <property type="match status" value="1"/>
</dbReference>
<evidence type="ECO:0000256" key="6">
    <source>
        <dbReference type="ARBA" id="ARBA00022801"/>
    </source>
</evidence>
<feature type="binding site" evidence="10">
    <location>
        <position position="289"/>
    </location>
    <ligand>
        <name>Zn(2+)</name>
        <dbReference type="ChEBI" id="CHEBI:29105"/>
        <note>catalytic</note>
    </ligand>
</feature>
<comment type="cofactor">
    <cofactor evidence="10 12">
        <name>Zn(2+)</name>
        <dbReference type="ChEBI" id="CHEBI:29105"/>
    </cofactor>
    <text evidence="10 12">Binds 1 zinc ion per subunit.</text>
</comment>
<dbReference type="InterPro" id="IPR050344">
    <property type="entry name" value="Peptidase_M1_aminopeptidases"/>
</dbReference>
<name>A0A133XW72_9ACTN</name>
<dbReference type="Pfam" id="PF11838">
    <property type="entry name" value="ERAP1_C"/>
    <property type="match status" value="1"/>
</dbReference>
<dbReference type="FunFam" id="1.10.390.10:FF:000013">
    <property type="entry name" value="Aminopeptidase N"/>
    <property type="match status" value="1"/>
</dbReference>
<evidence type="ECO:0000256" key="12">
    <source>
        <dbReference type="RuleBase" id="RU364040"/>
    </source>
</evidence>
<evidence type="ECO:0000256" key="3">
    <source>
        <dbReference type="ARBA" id="ARBA00022438"/>
    </source>
</evidence>
<keyword evidence="7 10" id="KW-0862">Zinc</keyword>
<dbReference type="PRINTS" id="PR00756">
    <property type="entry name" value="ALADIPTASE"/>
</dbReference>
<keyword evidence="5 10" id="KW-0479">Metal-binding</keyword>
<feature type="active site" description="Proton acceptor" evidence="9">
    <location>
        <position position="290"/>
    </location>
</feature>
<feature type="binding site" evidence="10">
    <location>
        <position position="293"/>
    </location>
    <ligand>
        <name>Zn(2+)</name>
        <dbReference type="ChEBI" id="CHEBI:29105"/>
        <note>catalytic</note>
    </ligand>
</feature>
<dbReference type="InterPro" id="IPR027268">
    <property type="entry name" value="Peptidase_M4/M1_CTD_sf"/>
</dbReference>
<comment type="similarity">
    <text evidence="2 12">Belongs to the peptidase M1 family.</text>
</comment>
<dbReference type="Proteomes" id="UP000070675">
    <property type="component" value="Unassembled WGS sequence"/>
</dbReference>
<dbReference type="InterPro" id="IPR034016">
    <property type="entry name" value="M1_APN-typ"/>
</dbReference>
<dbReference type="AlphaFoldDB" id="A0A133XW72"/>
<evidence type="ECO:0000313" key="17">
    <source>
        <dbReference type="Proteomes" id="UP000070675"/>
    </source>
</evidence>
<dbReference type="SUPFAM" id="SSF55486">
    <property type="entry name" value="Metalloproteases ('zincins'), catalytic domain"/>
    <property type="match status" value="1"/>
</dbReference>
<dbReference type="Pfam" id="PF01433">
    <property type="entry name" value="Peptidase_M1"/>
    <property type="match status" value="1"/>
</dbReference>
<dbReference type="CDD" id="cd09601">
    <property type="entry name" value="M1_APN-Q_like"/>
    <property type="match status" value="1"/>
</dbReference>
<dbReference type="InterPro" id="IPR024571">
    <property type="entry name" value="ERAP1-like_C_dom"/>
</dbReference>
<dbReference type="InterPro" id="IPR045357">
    <property type="entry name" value="Aminopeptidase_N-like_N"/>
</dbReference>
<keyword evidence="17" id="KW-1185">Reference proteome</keyword>
<organism evidence="16 17">
    <name type="scientific">Atopobium deltae</name>
    <dbReference type="NCBI Taxonomy" id="1393034"/>
    <lineage>
        <taxon>Bacteria</taxon>
        <taxon>Bacillati</taxon>
        <taxon>Actinomycetota</taxon>
        <taxon>Coriobacteriia</taxon>
        <taxon>Coriobacteriales</taxon>
        <taxon>Atopobiaceae</taxon>
        <taxon>Atopobium</taxon>
    </lineage>
</organism>
<dbReference type="GO" id="GO:0016285">
    <property type="term" value="F:alanyl aminopeptidase activity"/>
    <property type="evidence" value="ECO:0007669"/>
    <property type="project" value="UniProtKB-EC"/>
</dbReference>
<proteinExistence type="inferred from homology"/>
<dbReference type="GO" id="GO:0070006">
    <property type="term" value="F:metalloaminopeptidase activity"/>
    <property type="evidence" value="ECO:0007669"/>
    <property type="project" value="TreeGrafter"/>
</dbReference>
<dbReference type="SUPFAM" id="SSF63737">
    <property type="entry name" value="Leukotriene A4 hydrolase N-terminal domain"/>
    <property type="match status" value="1"/>
</dbReference>
<evidence type="ECO:0000256" key="8">
    <source>
        <dbReference type="ARBA" id="ARBA00023049"/>
    </source>
</evidence>
<evidence type="ECO:0000256" key="5">
    <source>
        <dbReference type="ARBA" id="ARBA00022723"/>
    </source>
</evidence>
<evidence type="ECO:0000256" key="1">
    <source>
        <dbReference type="ARBA" id="ARBA00000098"/>
    </source>
</evidence>
<evidence type="ECO:0000256" key="11">
    <source>
        <dbReference type="PIRSR" id="PIRSR634016-4"/>
    </source>
</evidence>
<evidence type="ECO:0000256" key="9">
    <source>
        <dbReference type="PIRSR" id="PIRSR634016-1"/>
    </source>
</evidence>
<dbReference type="Gene3D" id="2.60.40.1910">
    <property type="match status" value="1"/>
</dbReference>
<evidence type="ECO:0000256" key="7">
    <source>
        <dbReference type="ARBA" id="ARBA00022833"/>
    </source>
</evidence>
<dbReference type="GO" id="GO:0005615">
    <property type="term" value="C:extracellular space"/>
    <property type="evidence" value="ECO:0007669"/>
    <property type="project" value="TreeGrafter"/>
</dbReference>